<gene>
    <name evidence="9" type="ORF">ABS766_00610</name>
</gene>
<evidence type="ECO:0000256" key="2">
    <source>
        <dbReference type="ARBA" id="ARBA00007935"/>
    </source>
</evidence>
<proteinExistence type="inferred from homology"/>
<evidence type="ECO:0000256" key="7">
    <source>
        <dbReference type="ARBA" id="ARBA00023136"/>
    </source>
</evidence>
<dbReference type="PANTHER" id="PTHR30472:SF25">
    <property type="entry name" value="ABC TRANSPORTER PERMEASE PROTEIN MJ0876-RELATED"/>
    <property type="match status" value="1"/>
</dbReference>
<feature type="transmembrane region" description="Helical" evidence="8">
    <location>
        <begin position="253"/>
        <end position="282"/>
    </location>
</feature>
<dbReference type="SUPFAM" id="SSF81345">
    <property type="entry name" value="ABC transporter involved in vitamin B12 uptake, BtuC"/>
    <property type="match status" value="1"/>
</dbReference>
<evidence type="ECO:0000256" key="8">
    <source>
        <dbReference type="SAM" id="Phobius"/>
    </source>
</evidence>
<feature type="transmembrane region" description="Helical" evidence="8">
    <location>
        <begin position="98"/>
        <end position="120"/>
    </location>
</feature>
<dbReference type="Pfam" id="PF01032">
    <property type="entry name" value="FecCD"/>
    <property type="match status" value="1"/>
</dbReference>
<accession>A0ABW8YRI8</accession>
<evidence type="ECO:0000256" key="1">
    <source>
        <dbReference type="ARBA" id="ARBA00004651"/>
    </source>
</evidence>
<keyword evidence="4" id="KW-1003">Cell membrane</keyword>
<keyword evidence="6 8" id="KW-1133">Transmembrane helix</keyword>
<evidence type="ECO:0000256" key="5">
    <source>
        <dbReference type="ARBA" id="ARBA00022692"/>
    </source>
</evidence>
<comment type="subcellular location">
    <subcellularLocation>
        <location evidence="1">Cell membrane</location>
        <topology evidence="1">Multi-pass membrane protein</topology>
    </subcellularLocation>
</comment>
<comment type="caution">
    <text evidence="9">The sequence shown here is derived from an EMBL/GenBank/DDBJ whole genome shotgun (WGS) entry which is preliminary data.</text>
</comment>
<keyword evidence="3" id="KW-0813">Transport</keyword>
<keyword evidence="10" id="KW-1185">Reference proteome</keyword>
<evidence type="ECO:0000256" key="3">
    <source>
        <dbReference type="ARBA" id="ARBA00022448"/>
    </source>
</evidence>
<evidence type="ECO:0000313" key="10">
    <source>
        <dbReference type="Proteomes" id="UP001629156"/>
    </source>
</evidence>
<dbReference type="RefSeq" id="WP_408083491.1">
    <property type="nucleotide sequence ID" value="NZ_JBELPZ010000001.1"/>
</dbReference>
<feature type="transmembrane region" description="Helical" evidence="8">
    <location>
        <begin position="205"/>
        <end position="223"/>
    </location>
</feature>
<evidence type="ECO:0000256" key="4">
    <source>
        <dbReference type="ARBA" id="ARBA00022475"/>
    </source>
</evidence>
<dbReference type="Gene3D" id="1.10.3470.10">
    <property type="entry name" value="ABC transporter involved in vitamin B12 uptake, BtuC"/>
    <property type="match status" value="1"/>
</dbReference>
<dbReference type="EMBL" id="JBELPZ010000001">
    <property type="protein sequence ID" value="MFL9842906.1"/>
    <property type="molecule type" value="Genomic_DNA"/>
</dbReference>
<organism evidence="9 10">
    <name type="scientific">Flavobacterium rhizosphaerae</name>
    <dbReference type="NCBI Taxonomy" id="3163298"/>
    <lineage>
        <taxon>Bacteria</taxon>
        <taxon>Pseudomonadati</taxon>
        <taxon>Bacteroidota</taxon>
        <taxon>Flavobacteriia</taxon>
        <taxon>Flavobacteriales</taxon>
        <taxon>Flavobacteriaceae</taxon>
        <taxon>Flavobacterium</taxon>
    </lineage>
</organism>
<sequence>MQVQNKRFAYLLISLTVLLLLAVVSLYNGVYVFEKHSFSEIFTGLFSPDSTIDPAERFVLVDLRLPRIVMGILIGSALAVSGTCLQGMFRNALATPDLLGITAGASLFAAITIVLGKYIKPYIPEVMHYSLLSIMAFAGALVTMVAVYRVSTQNGRTNVVMMLLTGVAITALGFAVMGLLIYFSSEEELRDLTFWNLGSLSGASWQKNSILAVIITVSYVLLLNKGKALNAMMLGEKDAQHLGIPVETVKKQIVLLTALMVGTAVAFAGTISFVGLIVPYILRLLFKSDYNLILPLAAVWGSTLLLGADTISRTIAPPGEIPIGVLTALMGAPIFIIILIRSRKQMV</sequence>
<evidence type="ECO:0000313" key="9">
    <source>
        <dbReference type="EMBL" id="MFL9842906.1"/>
    </source>
</evidence>
<keyword evidence="5 8" id="KW-0812">Transmembrane</keyword>
<keyword evidence="7 8" id="KW-0472">Membrane</keyword>
<dbReference type="InterPro" id="IPR000522">
    <property type="entry name" value="ABC_transptr_permease_BtuC"/>
</dbReference>
<reference evidence="9 10" key="1">
    <citation type="submission" date="2024-06" db="EMBL/GenBank/DDBJ databases">
        <authorList>
            <person name="Kaempfer P."/>
            <person name="Viver T."/>
        </authorList>
    </citation>
    <scope>NUCLEOTIDE SEQUENCE [LARGE SCALE GENOMIC DNA]</scope>
    <source>
        <strain evidence="9 10">ST-119</strain>
    </source>
</reference>
<dbReference type="CDD" id="cd06550">
    <property type="entry name" value="TM_ABC_iron-siderophores_like"/>
    <property type="match status" value="1"/>
</dbReference>
<feature type="transmembrane region" description="Helical" evidence="8">
    <location>
        <begin position="126"/>
        <end position="148"/>
    </location>
</feature>
<dbReference type="Proteomes" id="UP001629156">
    <property type="component" value="Unassembled WGS sequence"/>
</dbReference>
<feature type="transmembrane region" description="Helical" evidence="8">
    <location>
        <begin position="160"/>
        <end position="185"/>
    </location>
</feature>
<evidence type="ECO:0000256" key="6">
    <source>
        <dbReference type="ARBA" id="ARBA00022989"/>
    </source>
</evidence>
<dbReference type="PANTHER" id="PTHR30472">
    <property type="entry name" value="FERRIC ENTEROBACTIN TRANSPORT SYSTEM PERMEASE PROTEIN"/>
    <property type="match status" value="1"/>
</dbReference>
<comment type="similarity">
    <text evidence="2">Belongs to the binding-protein-dependent transport system permease family. FecCD subfamily.</text>
</comment>
<name>A0ABW8YRI8_9FLAO</name>
<dbReference type="InterPro" id="IPR037294">
    <property type="entry name" value="ABC_BtuC-like"/>
</dbReference>
<feature type="transmembrane region" description="Helical" evidence="8">
    <location>
        <begin position="321"/>
        <end position="340"/>
    </location>
</feature>
<feature type="transmembrane region" description="Helical" evidence="8">
    <location>
        <begin position="7"/>
        <end position="27"/>
    </location>
</feature>
<protein>
    <submittedName>
        <fullName evidence="9">Iron ABC transporter permease</fullName>
    </submittedName>
</protein>
<feature type="transmembrane region" description="Helical" evidence="8">
    <location>
        <begin position="68"/>
        <end position="86"/>
    </location>
</feature>